<organism evidence="1 2">
    <name type="scientific">Rhodopila globiformis</name>
    <name type="common">Rhodopseudomonas globiformis</name>
    <dbReference type="NCBI Taxonomy" id="1071"/>
    <lineage>
        <taxon>Bacteria</taxon>
        <taxon>Pseudomonadati</taxon>
        <taxon>Pseudomonadota</taxon>
        <taxon>Alphaproteobacteria</taxon>
        <taxon>Acetobacterales</taxon>
        <taxon>Acetobacteraceae</taxon>
        <taxon>Rhodopila</taxon>
    </lineage>
</organism>
<comment type="caution">
    <text evidence="1">The sequence shown here is derived from an EMBL/GenBank/DDBJ whole genome shotgun (WGS) entry which is preliminary data.</text>
</comment>
<evidence type="ECO:0008006" key="3">
    <source>
        <dbReference type="Google" id="ProtNLM"/>
    </source>
</evidence>
<protein>
    <recommendedName>
        <fullName evidence="3">Plasmid stabilization protein</fullName>
    </recommendedName>
</protein>
<reference evidence="1 2" key="1">
    <citation type="journal article" date="2018" name="Arch. Microbiol.">
        <title>New insights into the metabolic potential of the phototrophic purple bacterium Rhodopila globiformis DSM 161(T) from its draft genome sequence and evidence for a vanadium-dependent nitrogenase.</title>
        <authorList>
            <person name="Imhoff J.F."/>
            <person name="Rahn T."/>
            <person name="Kunzel S."/>
            <person name="Neulinger S.C."/>
        </authorList>
    </citation>
    <scope>NUCLEOTIDE SEQUENCE [LARGE SCALE GENOMIC DNA]</scope>
    <source>
        <strain evidence="1 2">DSM 161</strain>
    </source>
</reference>
<dbReference type="EMBL" id="NHRY01000263">
    <property type="protein sequence ID" value="PPQ27089.1"/>
    <property type="molecule type" value="Genomic_DNA"/>
</dbReference>
<proteinExistence type="predicted"/>
<accession>A0A2S6MXL8</accession>
<keyword evidence="2" id="KW-1185">Reference proteome</keyword>
<gene>
    <name evidence="1" type="ORF">CCS01_28555</name>
</gene>
<evidence type="ECO:0000313" key="2">
    <source>
        <dbReference type="Proteomes" id="UP000239724"/>
    </source>
</evidence>
<evidence type="ECO:0000313" key="1">
    <source>
        <dbReference type="EMBL" id="PPQ27089.1"/>
    </source>
</evidence>
<sequence>MLIDYTPAARRQVTELAGHYRLKQQSEALRNLDRALAEAEAAIEAGPRCPRAYPATYNDLVRPGIAWLKSRAYWIAYRHSVPPVIIAVFWDRAAIDERYPGLD</sequence>
<dbReference type="AlphaFoldDB" id="A0A2S6MXL8"/>
<name>A0A2S6MXL8_RHOGL</name>
<dbReference type="Proteomes" id="UP000239724">
    <property type="component" value="Unassembled WGS sequence"/>
</dbReference>